<gene>
    <name evidence="2" type="ORF">DDJ31_01825</name>
    <name evidence="1" type="ORF">ELQ87_37410</name>
</gene>
<dbReference type="Proteomes" id="UP000501753">
    <property type="component" value="Chromosome"/>
</dbReference>
<keyword evidence="4" id="KW-1185">Reference proteome</keyword>
<sequence>MTRYTAHATLTEEIARAVVEVPGVAFLKPGLSGLVRSTLARGERGTGAATPGGVRLTRSGDGEPWRVEIHLVALRHSRTVDVARATRSAVEERMAALFPAEAAGARVSVTVTGLV</sequence>
<evidence type="ECO:0000313" key="4">
    <source>
        <dbReference type="Proteomes" id="UP000501753"/>
    </source>
</evidence>
<dbReference type="EMBL" id="CP029078">
    <property type="protein sequence ID" value="QCN83860.1"/>
    <property type="molecule type" value="Genomic_DNA"/>
</dbReference>
<evidence type="ECO:0000313" key="2">
    <source>
        <dbReference type="EMBL" id="QCN83860.1"/>
    </source>
</evidence>
<dbReference type="AlphaFoldDB" id="A0A3Q9KU34"/>
<organism evidence="1 3">
    <name type="scientific">Streptomyces griseoviridis</name>
    <dbReference type="NCBI Taxonomy" id="45398"/>
    <lineage>
        <taxon>Bacteria</taxon>
        <taxon>Bacillati</taxon>
        <taxon>Actinomycetota</taxon>
        <taxon>Actinomycetes</taxon>
        <taxon>Kitasatosporales</taxon>
        <taxon>Streptomycetaceae</taxon>
        <taxon>Streptomyces</taxon>
    </lineage>
</organism>
<name>A0A3Q9KU34_STRGD</name>
<evidence type="ECO:0008006" key="5">
    <source>
        <dbReference type="Google" id="ProtNLM"/>
    </source>
</evidence>
<protein>
    <recommendedName>
        <fullName evidence="5">Asp23/Gls24 family envelope stress response protein</fullName>
    </recommendedName>
</protein>
<dbReference type="OrthoDB" id="4328424at2"/>
<dbReference type="KEGG" id="sgd:ELQ87_37410"/>
<dbReference type="RefSeq" id="WP_127182068.1">
    <property type="nucleotide sequence ID" value="NZ_CP029078.1"/>
</dbReference>
<dbReference type="Proteomes" id="UP000271291">
    <property type="component" value="Chromosome"/>
</dbReference>
<evidence type="ECO:0000313" key="3">
    <source>
        <dbReference type="Proteomes" id="UP000271291"/>
    </source>
</evidence>
<reference evidence="2 4" key="1">
    <citation type="submission" date="2018-04" db="EMBL/GenBank/DDBJ databases">
        <title>Complete genome sequences of Streptomyces griseoviridis K61 and characterization of antagonistic properties of biological control agents.</title>
        <authorList>
            <person name="Mariita R.M."/>
            <person name="Sello J.K."/>
        </authorList>
    </citation>
    <scope>NUCLEOTIDE SEQUENCE [LARGE SCALE GENOMIC DNA]</scope>
    <source>
        <strain evidence="2 4">K61</strain>
    </source>
</reference>
<reference evidence="1 3" key="2">
    <citation type="submission" date="2018-12" db="EMBL/GenBank/DDBJ databases">
        <title>Streptomyces griseoviridis F1-27 complete genome.</title>
        <authorList>
            <person name="Mariita R.M."/>
            <person name="Sello J.K."/>
        </authorList>
    </citation>
    <scope>NUCLEOTIDE SEQUENCE [LARGE SCALE GENOMIC DNA]</scope>
    <source>
        <strain evidence="1 3">F1-27</strain>
    </source>
</reference>
<accession>A0A3Q9KU34</accession>
<proteinExistence type="predicted"/>
<evidence type="ECO:0000313" key="1">
    <source>
        <dbReference type="EMBL" id="AZS89298.1"/>
    </source>
</evidence>
<dbReference type="EMBL" id="CP034687">
    <property type="protein sequence ID" value="AZS89298.1"/>
    <property type="molecule type" value="Genomic_DNA"/>
</dbReference>